<comment type="subcellular location">
    <subcellularLocation>
        <location evidence="1">Membrane</location>
        <topology evidence="1">Multi-pass membrane protein</topology>
    </subcellularLocation>
</comment>
<dbReference type="PANTHER" id="PTHR13018">
    <property type="entry name" value="PROBABLE MEMBRANE PROTEIN DUF221-RELATED"/>
    <property type="match status" value="1"/>
</dbReference>
<feature type="transmembrane region" description="Helical" evidence="8">
    <location>
        <begin position="650"/>
        <end position="669"/>
    </location>
</feature>
<comment type="similarity">
    <text evidence="2">Belongs to the CSC1 (TC 1.A.17) family.</text>
</comment>
<dbReference type="InterPro" id="IPR027815">
    <property type="entry name" value="CSC1/OSCA1-like_cyt"/>
</dbReference>
<keyword evidence="6 8" id="KW-0472">Membrane</keyword>
<keyword evidence="13" id="KW-1185">Reference proteome</keyword>
<dbReference type="InterPro" id="IPR032880">
    <property type="entry name" value="CSC1/OSCA1-like_N"/>
</dbReference>
<evidence type="ECO:0000256" key="5">
    <source>
        <dbReference type="ARBA" id="ARBA00022989"/>
    </source>
</evidence>
<sequence>MGLSIREEPPSSGDEFLDLIADPFSTSIQQSSIYAAIVYSFVITGLLFLVFCFLRPRNNRVYARRAKYADEKHRPPPLDKGPFSWIKAVADAKEQTLVDTIGLDAVLCLRFLRMLRNIFGVLTVIGCCILIPVNYVGGAKYGGESATLTRFTPQYIYGGDRFWAYVAVAYLFEGTICGFIWWNYRAVFRLRRTYFESKEYKASLHSRTLLLTHIPPSSRTDAGIAGLIESSMPTADVPRGSVGRNVRDLPELIEQHDEAVRELEQYLAKYLSNPNQLPTKRPTCKVKKDDKILHGTAKVDAIDYLTDRIARLETSIKEVRESVDMRNPMSYGFASYDRIEDAHAVAYATRKKGPKGCDVYLAPKPHDLLWQNLSMSRKTRRARAFWDGLWMILLTVAFIVPNILTSAFLSNFANLGLVWKDFQTNLDAHRTGWAIAQGILAPLIQVLMYMGIPILFRRLWTHAGDVSRTSRERHVASRLYVFYVFNNLFVFSVFGSVWRYVSTVIGAHNEGVWEAMKHGQPFTQLVTGLCNVSTFWLTWQMQRNLGAAIDLSQAWTFVWSWFQRTFLSPTPREMIELSAPQPFPYAEYYNNYLFVSTVGLCMGSLQPIILPVTALYMGLEVLGKKYLHLYTHVTKTESGGRFWRLLVNRLLFAVLLGNAVIALVVGAKGVGDQNVFVMGKLLYAMVPLPFFLFGFKWYCKKSFDDKILYYSTIPYSDLESNHNVNNPKARKSDKVGVRFGNPAIYKKLITPMVHAKSQHLLKQVYGHRSNADNEIFAGPHHHSTDRATPANLGYGDVYLEEMDHHAPGHGIEGSAMPNMEVVEEADLDFENFKRRAEFREEFGGDGELYGRPEDLISRPGTPSTFTTFVENSPYGSPRAKRYSGSLPGSRRSSFTSARLADTKDESGGHSYAKGYQHAPIADAFPEQDLVDVNLPGTPLDADDVLRASDSRQSLVDRRSRDGSPADAYFNRSMRGDTSYESYRHK</sequence>
<feature type="compositionally biased region" description="Basic and acidic residues" evidence="7">
    <location>
        <begin position="943"/>
        <end position="963"/>
    </location>
</feature>
<dbReference type="Pfam" id="PF02714">
    <property type="entry name" value="RSN1_7TM"/>
    <property type="match status" value="1"/>
</dbReference>
<reference evidence="12 13" key="1">
    <citation type="journal article" date="2017" name="Genome Announc.">
        <title>Genome sequence of the saprophytic ascomycete Epicoccum nigrum ICMP 19927 strain isolated from New Zealand.</title>
        <authorList>
            <person name="Fokin M."/>
            <person name="Fleetwood D."/>
            <person name="Weir B.S."/>
            <person name="Villas-Boas S.G."/>
        </authorList>
    </citation>
    <scope>NUCLEOTIDE SEQUENCE [LARGE SCALE GENOMIC DNA]</scope>
    <source>
        <strain evidence="12 13">ICMP 19927</strain>
    </source>
</reference>
<dbReference type="AlphaFoldDB" id="A0A1Y2LPQ4"/>
<organism evidence="12 13">
    <name type="scientific">Epicoccum nigrum</name>
    <name type="common">Soil fungus</name>
    <name type="synonym">Epicoccum purpurascens</name>
    <dbReference type="NCBI Taxonomy" id="105696"/>
    <lineage>
        <taxon>Eukaryota</taxon>
        <taxon>Fungi</taxon>
        <taxon>Dikarya</taxon>
        <taxon>Ascomycota</taxon>
        <taxon>Pezizomycotina</taxon>
        <taxon>Dothideomycetes</taxon>
        <taxon>Pleosporomycetidae</taxon>
        <taxon>Pleosporales</taxon>
        <taxon>Pleosporineae</taxon>
        <taxon>Didymellaceae</taxon>
        <taxon>Epicoccum</taxon>
    </lineage>
</organism>
<evidence type="ECO:0000256" key="8">
    <source>
        <dbReference type="SAM" id="Phobius"/>
    </source>
</evidence>
<feature type="region of interest" description="Disordered" evidence="7">
    <location>
        <begin position="933"/>
        <end position="985"/>
    </location>
</feature>
<evidence type="ECO:0000259" key="10">
    <source>
        <dbReference type="Pfam" id="PF13967"/>
    </source>
</evidence>
<accession>A0A1Y2LPQ4</accession>
<evidence type="ECO:0000313" key="13">
    <source>
        <dbReference type="Proteomes" id="UP000193240"/>
    </source>
</evidence>
<evidence type="ECO:0000256" key="4">
    <source>
        <dbReference type="ARBA" id="ARBA00022692"/>
    </source>
</evidence>
<feature type="transmembrane region" description="Helical" evidence="8">
    <location>
        <begin position="384"/>
        <end position="413"/>
    </location>
</feature>
<evidence type="ECO:0000259" key="9">
    <source>
        <dbReference type="Pfam" id="PF02714"/>
    </source>
</evidence>
<evidence type="ECO:0000259" key="11">
    <source>
        <dbReference type="Pfam" id="PF14703"/>
    </source>
</evidence>
<evidence type="ECO:0000313" key="12">
    <source>
        <dbReference type="EMBL" id="OSS45956.1"/>
    </source>
</evidence>
<dbReference type="PANTHER" id="PTHR13018:SF149">
    <property type="entry name" value="DOMAIN PROTEIN, PUTATIVE (AFU_ORTHOLOGUE AFUA_3G11660)-RELATED"/>
    <property type="match status" value="1"/>
</dbReference>
<keyword evidence="5 8" id="KW-1133">Transmembrane helix</keyword>
<feature type="domain" description="CSC1/OSCA1-like N-terminal transmembrane" evidence="10">
    <location>
        <begin position="33"/>
        <end position="182"/>
    </location>
</feature>
<feature type="region of interest" description="Disordered" evidence="7">
    <location>
        <begin position="871"/>
        <end position="913"/>
    </location>
</feature>
<feature type="domain" description="CSC1/OSCA1-like 7TM region" evidence="9">
    <location>
        <begin position="388"/>
        <end position="663"/>
    </location>
</feature>
<dbReference type="OMA" id="AYKPPWM"/>
<evidence type="ECO:0000256" key="1">
    <source>
        <dbReference type="ARBA" id="ARBA00004141"/>
    </source>
</evidence>
<dbReference type="Pfam" id="PF14703">
    <property type="entry name" value="PHM7_cyt"/>
    <property type="match status" value="1"/>
</dbReference>
<keyword evidence="4 8" id="KW-0812">Transmembrane</keyword>
<feature type="transmembrane region" description="Helical" evidence="8">
    <location>
        <begin position="592"/>
        <end position="619"/>
    </location>
</feature>
<feature type="transmembrane region" description="Helical" evidence="8">
    <location>
        <begin position="33"/>
        <end position="54"/>
    </location>
</feature>
<feature type="transmembrane region" description="Helical" evidence="8">
    <location>
        <begin position="433"/>
        <end position="456"/>
    </location>
</feature>
<evidence type="ECO:0000256" key="2">
    <source>
        <dbReference type="ARBA" id="ARBA00007779"/>
    </source>
</evidence>
<keyword evidence="3" id="KW-0813">Transport</keyword>
<dbReference type="EMBL" id="KZ107852">
    <property type="protein sequence ID" value="OSS45956.1"/>
    <property type="molecule type" value="Genomic_DNA"/>
</dbReference>
<protein>
    <recommendedName>
        <fullName evidence="14">CSC1/OSCA1-like 7TM region domain-containing protein</fullName>
    </recommendedName>
</protein>
<gene>
    <name evidence="12" type="ORF">B5807_07991</name>
</gene>
<dbReference type="Pfam" id="PF13967">
    <property type="entry name" value="RSN1_TM"/>
    <property type="match status" value="1"/>
</dbReference>
<dbReference type="InterPro" id="IPR003864">
    <property type="entry name" value="CSC1/OSCA1-like_7TM"/>
</dbReference>
<dbReference type="GO" id="GO:0005886">
    <property type="term" value="C:plasma membrane"/>
    <property type="evidence" value="ECO:0007669"/>
    <property type="project" value="TreeGrafter"/>
</dbReference>
<evidence type="ECO:0000256" key="3">
    <source>
        <dbReference type="ARBA" id="ARBA00022448"/>
    </source>
</evidence>
<feature type="transmembrane region" description="Helical" evidence="8">
    <location>
        <begin position="162"/>
        <end position="182"/>
    </location>
</feature>
<dbReference type="InterPro" id="IPR045122">
    <property type="entry name" value="Csc1-like"/>
</dbReference>
<dbReference type="Proteomes" id="UP000193240">
    <property type="component" value="Unassembled WGS sequence"/>
</dbReference>
<feature type="domain" description="CSC1/OSCA1-like cytosolic" evidence="11">
    <location>
        <begin position="206"/>
        <end position="372"/>
    </location>
</feature>
<feature type="transmembrane region" description="Helical" evidence="8">
    <location>
        <begin position="119"/>
        <end position="142"/>
    </location>
</feature>
<proteinExistence type="inferred from homology"/>
<dbReference type="InParanoid" id="A0A1Y2LPQ4"/>
<evidence type="ECO:0008006" key="14">
    <source>
        <dbReference type="Google" id="ProtNLM"/>
    </source>
</evidence>
<feature type="transmembrane region" description="Helical" evidence="8">
    <location>
        <begin position="681"/>
        <end position="699"/>
    </location>
</feature>
<name>A0A1Y2LPQ4_EPING</name>
<evidence type="ECO:0000256" key="7">
    <source>
        <dbReference type="SAM" id="MobiDB-lite"/>
    </source>
</evidence>
<dbReference type="GO" id="GO:0005227">
    <property type="term" value="F:calcium-activated cation channel activity"/>
    <property type="evidence" value="ECO:0007669"/>
    <property type="project" value="InterPro"/>
</dbReference>
<feature type="transmembrane region" description="Helical" evidence="8">
    <location>
        <begin position="477"/>
        <end position="501"/>
    </location>
</feature>
<evidence type="ECO:0000256" key="6">
    <source>
        <dbReference type="ARBA" id="ARBA00023136"/>
    </source>
</evidence>